<feature type="region of interest" description="Disordered" evidence="1">
    <location>
        <begin position="344"/>
        <end position="508"/>
    </location>
</feature>
<dbReference type="AlphaFoldDB" id="A0A9W8L1N3"/>
<feature type="compositionally biased region" description="Acidic residues" evidence="1">
    <location>
        <begin position="562"/>
        <end position="573"/>
    </location>
</feature>
<dbReference type="OrthoDB" id="5592757at2759"/>
<evidence type="ECO:0000256" key="1">
    <source>
        <dbReference type="SAM" id="MobiDB-lite"/>
    </source>
</evidence>
<reference evidence="2" key="1">
    <citation type="submission" date="2022-07" db="EMBL/GenBank/DDBJ databases">
        <title>Phylogenomic reconstructions and comparative analyses of Kickxellomycotina fungi.</title>
        <authorList>
            <person name="Reynolds N.K."/>
            <person name="Stajich J.E."/>
            <person name="Barry K."/>
            <person name="Grigoriev I.V."/>
            <person name="Crous P."/>
            <person name="Smith M.E."/>
        </authorList>
    </citation>
    <scope>NUCLEOTIDE SEQUENCE</scope>
    <source>
        <strain evidence="2">NRRL 3115</strain>
    </source>
</reference>
<feature type="compositionally biased region" description="Low complexity" evidence="1">
    <location>
        <begin position="468"/>
        <end position="479"/>
    </location>
</feature>
<feature type="compositionally biased region" description="Polar residues" evidence="1">
    <location>
        <begin position="880"/>
        <end position="891"/>
    </location>
</feature>
<feature type="region of interest" description="Disordered" evidence="1">
    <location>
        <begin position="540"/>
        <end position="574"/>
    </location>
</feature>
<feature type="compositionally biased region" description="Polar residues" evidence="1">
    <location>
        <begin position="124"/>
        <end position="151"/>
    </location>
</feature>
<sequence length="985" mass="105168">MSSHTPIAARQSPAMSKKEAANSPLGMLAAIASPSPTTKVRPPSRTSALVGTTATGTSQPGSTLKSSKLEAGLRNSSRDTQSNSGSASPPPSPSTIAAMRKGISLSGSLVATDNDDDSRKHSPDTSAESSATVPLSVQSPTRPSAIPTSQLDVLALVTATSPPMPSRRRWINHGTSKPMFSNPPSVTPSNRQSPTEAMPALRRSDSGSDTESEDEVALRSHSARIRSRYHTTQFHPLPLNSDTGNEALSFKPIGTFYPTTPHGRDQQHQGLSTISLHTHSRTARPSRHTGTRKRKGDSRSSGNATDTDEERQSNTMTPVSGRVTGSAATHARNQHLSLLAHSPHIDSIGLSGDPGHESQVAPASEPAMHRRSRRRRLHGDAHGVVLSKQLSKLAEETEDIDAGGTIAGEPSRSRETSLSLSSPSSPSRKRRMRTKRVRNSSHRSGSETETDTELASRLPGSETETDRSNSNGNTLSNGNHVNGRANITADMPNGAHRRLTGSSTAHHAMPPIATSNRARGVTVGSIQRPVLPPITQIEGYAHPRQPRPAHGAIDSTQGGNDSDGETTDTDDDFFGLSRSFHSSIRPPRRVIRHLASLRAQHSRLPAALQLNGPRPMALLQAGYSSYSPASSHRAGHYYNGDNHPRTAPIISGTSSADDTGFGLGISSVEGDRARNNETAPQSRVLSTPEAAAGPAISSAIRDAPLPPPRAFQDRNYLPHHGINSRLPHNEDTHALSSSMRREFARDPFAPVADEFTYRGAALRRLEKSYVRGNTLNGQGSSSINRKRALTAPSSFEPPVNHRSQNSVGGRAFSSGELLLEDEPEESSRPRISSIAGTPPERNQPLDTRVNLLGVSPVSSLRSSLLGQQQHRFSQAAPDGSASQHYRSNSSVAEEDGEGNGLHERPGSPSMDAALRRSRKRQHSSGAKIPELSSSPSLHSSDSNGHSPSSRRRLEPTSDTHHANASPPKSDDVLFSPIDSESSSSK</sequence>
<feature type="compositionally biased region" description="Basic residues" evidence="1">
    <location>
        <begin position="427"/>
        <end position="441"/>
    </location>
</feature>
<evidence type="ECO:0000313" key="2">
    <source>
        <dbReference type="EMBL" id="KAJ2681088.1"/>
    </source>
</evidence>
<feature type="compositionally biased region" description="Polar residues" evidence="1">
    <location>
        <begin position="34"/>
        <end position="66"/>
    </location>
</feature>
<comment type="caution">
    <text evidence="2">The sequence shown here is derived from an EMBL/GenBank/DDBJ whole genome shotgun (WGS) entry which is preliminary data.</text>
</comment>
<feature type="compositionally biased region" description="Polar residues" evidence="1">
    <location>
        <begin position="676"/>
        <end position="685"/>
    </location>
</feature>
<feature type="region of interest" description="Disordered" evidence="1">
    <location>
        <begin position="1"/>
        <end position="229"/>
    </location>
</feature>
<feature type="compositionally biased region" description="Low complexity" evidence="1">
    <location>
        <begin position="931"/>
        <end position="947"/>
    </location>
</feature>
<feature type="compositionally biased region" description="Basic residues" evidence="1">
    <location>
        <begin position="278"/>
        <end position="296"/>
    </location>
</feature>
<feature type="compositionally biased region" description="Low complexity" evidence="1">
    <location>
        <begin position="416"/>
        <end position="426"/>
    </location>
</feature>
<feature type="compositionally biased region" description="Polar residues" evidence="1">
    <location>
        <begin position="173"/>
        <end position="195"/>
    </location>
</feature>
<evidence type="ECO:0000313" key="3">
    <source>
        <dbReference type="Proteomes" id="UP001151518"/>
    </source>
</evidence>
<dbReference type="Proteomes" id="UP001151518">
    <property type="component" value="Unassembled WGS sequence"/>
</dbReference>
<organism evidence="2 3">
    <name type="scientific">Coemansia spiralis</name>
    <dbReference type="NCBI Taxonomy" id="417178"/>
    <lineage>
        <taxon>Eukaryota</taxon>
        <taxon>Fungi</taxon>
        <taxon>Fungi incertae sedis</taxon>
        <taxon>Zoopagomycota</taxon>
        <taxon>Kickxellomycotina</taxon>
        <taxon>Kickxellomycetes</taxon>
        <taxon>Kickxellales</taxon>
        <taxon>Kickxellaceae</taxon>
        <taxon>Coemansia</taxon>
    </lineage>
</organism>
<feature type="region of interest" description="Disordered" evidence="1">
    <location>
        <begin position="275"/>
        <end position="328"/>
    </location>
</feature>
<proteinExistence type="predicted"/>
<feature type="region of interest" description="Disordered" evidence="1">
    <location>
        <begin position="862"/>
        <end position="985"/>
    </location>
</feature>
<protein>
    <submittedName>
        <fullName evidence="2">Uncharacterized protein</fullName>
    </submittedName>
</protein>
<feature type="region of interest" description="Disordered" evidence="1">
    <location>
        <begin position="634"/>
        <end position="730"/>
    </location>
</feature>
<feature type="region of interest" description="Disordered" evidence="1">
    <location>
        <begin position="790"/>
        <end position="846"/>
    </location>
</feature>
<gene>
    <name evidence="2" type="ORF">GGI25_000043</name>
</gene>
<accession>A0A9W8L1N3</accession>
<dbReference type="EMBL" id="JANBTW010000001">
    <property type="protein sequence ID" value="KAJ2681088.1"/>
    <property type="molecule type" value="Genomic_DNA"/>
</dbReference>
<feature type="compositionally biased region" description="Basic and acidic residues" evidence="1">
    <location>
        <begin position="951"/>
        <end position="961"/>
    </location>
</feature>
<name>A0A9W8L1N3_9FUNG</name>